<dbReference type="GO" id="GO:0012505">
    <property type="term" value="C:endomembrane system"/>
    <property type="evidence" value="ECO:0007669"/>
    <property type="project" value="UniProtKB-ARBA"/>
</dbReference>
<feature type="domain" description="SEC7" evidence="2">
    <location>
        <begin position="632"/>
        <end position="822"/>
    </location>
</feature>
<dbReference type="Gene3D" id="1.10.220.20">
    <property type="match status" value="1"/>
</dbReference>
<dbReference type="Pfam" id="PF23325">
    <property type="entry name" value="TPR_28"/>
    <property type="match status" value="1"/>
</dbReference>
<feature type="compositionally biased region" description="Polar residues" evidence="1">
    <location>
        <begin position="272"/>
        <end position="305"/>
    </location>
</feature>
<organism evidence="3 4">
    <name type="scientific">Parthenolecanium corni</name>
    <dbReference type="NCBI Taxonomy" id="536013"/>
    <lineage>
        <taxon>Eukaryota</taxon>
        <taxon>Metazoa</taxon>
        <taxon>Ecdysozoa</taxon>
        <taxon>Arthropoda</taxon>
        <taxon>Hexapoda</taxon>
        <taxon>Insecta</taxon>
        <taxon>Pterygota</taxon>
        <taxon>Neoptera</taxon>
        <taxon>Paraneoptera</taxon>
        <taxon>Hemiptera</taxon>
        <taxon>Sternorrhyncha</taxon>
        <taxon>Coccoidea</taxon>
        <taxon>Coccidae</taxon>
        <taxon>Parthenolecanium</taxon>
    </lineage>
</organism>
<feature type="compositionally biased region" description="Polar residues" evidence="1">
    <location>
        <begin position="1392"/>
        <end position="1401"/>
    </location>
</feature>
<dbReference type="InterPro" id="IPR023394">
    <property type="entry name" value="Sec7_C_sf"/>
</dbReference>
<evidence type="ECO:0000313" key="4">
    <source>
        <dbReference type="Proteomes" id="UP001367676"/>
    </source>
</evidence>
<dbReference type="GO" id="GO:0005085">
    <property type="term" value="F:guanyl-nucleotide exchange factor activity"/>
    <property type="evidence" value="ECO:0007669"/>
    <property type="project" value="InterPro"/>
</dbReference>
<proteinExistence type="predicted"/>
<evidence type="ECO:0000256" key="1">
    <source>
        <dbReference type="SAM" id="MobiDB-lite"/>
    </source>
</evidence>
<dbReference type="GO" id="GO:0032012">
    <property type="term" value="P:regulation of ARF protein signal transduction"/>
    <property type="evidence" value="ECO:0007669"/>
    <property type="project" value="InterPro"/>
</dbReference>
<dbReference type="PANTHER" id="PTHR10663">
    <property type="entry name" value="GUANYL-NUCLEOTIDE EXCHANGE FACTOR"/>
    <property type="match status" value="1"/>
</dbReference>
<dbReference type="PANTHER" id="PTHR10663:SF388">
    <property type="entry name" value="GOLGI-SPECIFIC BREFELDIN A-RESISTANCE GUANINE NUCLEOTIDE EXCHANGE FACTOR 1"/>
    <property type="match status" value="1"/>
</dbReference>
<name>A0AAN9XY57_9HEMI</name>
<gene>
    <name evidence="3" type="ORF">V9T40_011015</name>
</gene>
<dbReference type="GO" id="GO:0016192">
    <property type="term" value="P:vesicle-mediated transport"/>
    <property type="evidence" value="ECO:0007669"/>
    <property type="project" value="UniProtKB-ARBA"/>
</dbReference>
<dbReference type="CDD" id="cd00171">
    <property type="entry name" value="Sec7"/>
    <property type="match status" value="1"/>
</dbReference>
<dbReference type="SUPFAM" id="SSF48425">
    <property type="entry name" value="Sec7 domain"/>
    <property type="match status" value="1"/>
</dbReference>
<dbReference type="GO" id="GO:0005737">
    <property type="term" value="C:cytoplasm"/>
    <property type="evidence" value="ECO:0007669"/>
    <property type="project" value="UniProtKB-ARBA"/>
</dbReference>
<dbReference type="InterPro" id="IPR000904">
    <property type="entry name" value="Sec7_dom"/>
</dbReference>
<feature type="region of interest" description="Disordered" evidence="1">
    <location>
        <begin position="1383"/>
        <end position="1407"/>
    </location>
</feature>
<accession>A0AAN9XY57</accession>
<keyword evidence="4" id="KW-1185">Reference proteome</keyword>
<feature type="compositionally biased region" description="Polar residues" evidence="1">
    <location>
        <begin position="1638"/>
        <end position="1657"/>
    </location>
</feature>
<feature type="region of interest" description="Disordered" evidence="1">
    <location>
        <begin position="224"/>
        <end position="255"/>
    </location>
</feature>
<feature type="region of interest" description="Disordered" evidence="1">
    <location>
        <begin position="337"/>
        <end position="359"/>
    </location>
</feature>
<feature type="region of interest" description="Disordered" evidence="1">
    <location>
        <begin position="272"/>
        <end position="315"/>
    </location>
</feature>
<comment type="caution">
    <text evidence="3">The sequence shown here is derived from an EMBL/GenBank/DDBJ whole genome shotgun (WGS) entry which is preliminary data.</text>
</comment>
<dbReference type="InterPro" id="IPR056604">
    <property type="entry name" value="GBF1-like_TPR"/>
</dbReference>
<dbReference type="InterPro" id="IPR035999">
    <property type="entry name" value="Sec7_dom_sf"/>
</dbReference>
<dbReference type="SMART" id="SM00222">
    <property type="entry name" value="Sec7"/>
    <property type="match status" value="1"/>
</dbReference>
<dbReference type="PROSITE" id="PS50190">
    <property type="entry name" value="SEC7"/>
    <property type="match status" value="1"/>
</dbReference>
<reference evidence="3 4" key="1">
    <citation type="submission" date="2024-03" db="EMBL/GenBank/DDBJ databases">
        <title>Adaptation during the transition from Ophiocordyceps entomopathogen to insect associate is accompanied by gene loss and intensified selection.</title>
        <authorList>
            <person name="Ward C.M."/>
            <person name="Onetto C.A."/>
            <person name="Borneman A.R."/>
        </authorList>
    </citation>
    <scope>NUCLEOTIDE SEQUENCE [LARGE SCALE GENOMIC DNA]</scope>
    <source>
        <strain evidence="3">AWRI1</strain>
        <tissue evidence="3">Single Adult Female</tissue>
    </source>
</reference>
<dbReference type="Pfam" id="PF01369">
    <property type="entry name" value="Sec7"/>
    <property type="match status" value="1"/>
</dbReference>
<dbReference type="Proteomes" id="UP001367676">
    <property type="component" value="Unassembled WGS sequence"/>
</dbReference>
<feature type="compositionally biased region" description="Basic and acidic residues" evidence="1">
    <location>
        <begin position="345"/>
        <end position="355"/>
    </location>
</feature>
<sequence length="1994" mass="222615">MTPICPGNGIYVVQGEIAILMISMKKFHWSSRSYKENENNPLLKNLSELKDVLNQISDLKDIEPSTFLDPFLDVIRSVETSVQVTTLALSSINKFISYGLITSTNEKYLLPLIDSIADVVAHAAHANFIITDDPSETMILKKIVDVLRTLVLSPLGSQLSNDSICEIMLSCFKICFETRLNDLLRHSAESCLRDIVQFLFTRLPLFIQTSADSNLGQYKKMRMRSKNKDFNSKKKTKQSAPKAIPSRKSSATLDEHYENDVIESVKINSISENASTTPNDEIISETTPLAAPSNNDTESQNSEVNQENDHQNPENLEESVTPLAIKVDADENAELLGEATSPDSVGKEMNGEKEGNLPSSPVQLERCMSPEDSAQQQYVNSQGVRFMSNDPNLKDWLIAERIPLEPHNSICVQELLRFLALICNPYDHQNTDVMRLISLSLLTVALEVGAEAVSGHPSLLTVIKDTLCRNLLSLLNTERIPMQIFTATLQVSFLLFESMRIHLKFQLENFLNRLQEIIVSENPKISYDKKELALETLVRLWRIPGFISEVYLNFDCGLYCSNLFEEITLLLSKSANPADVIYNTHVLALNALLITVESIEKHCLIRLAEESAPESQQIRDSSSTLKVHSAGQLIAIKHKKKLLTNGTQLFNTDPKKGIQFLQEQHLLSDPIDSVEVVKFLRENPHLDKKMLGDYITSRSNLSILEEFVKSFDFTEMRIDQALRIFLQSFRLPGESPLVMAVMQNFADHWHECNYKEGQSKDSIFQLAFTTIVLNTFLHNKNFLKTNPPMPVEGFKDLLKDYNDGKSFDDNLLETIYQSIKNEEIILPSEHTGLICENYLWDLLLSRGAGKDGVYLCAKDGQCDQELFSICWDPVVSALRFVFDKAGDSSICYKAVQGFRKCAAISAHYCMSNEFDTLVWSLCGFTTLMNSPENPESCTVSFGMNAKARISARTVFSLVHRHGDILRDGWRPVFECIFQLFRCKLLPKILVEAEDFLELSGKISLIREDVTMPKTSESGLLSSLYSYITLSRDAASQRITSEEEKEYIEIAKTCVTECHLENLIQESKFLRLESLHELLKTLIRTCYNEERIIVVSTRQEEDKAVFFLELLIKVVIQNRDRISSVWQLVCNHLQALLMAASAADQQFLIERCIIGLLRLAIRLMRRDEISSNVLQSLQMLLLLKRNVLYSVSRQISYGLYELLKTGAANIHSEADWSIIFTLFEVVGAGAPLPKLVRNTEDNTALANSGSADDSCIEKAVEATSLAHEKQHLSKSEPNLSKPAPQNILPPCNSYLFHNGDDDGDGLREFYTCANLLPHDPFSLVKCCESLAFLVRDVAHITPFNFKNCVHTMRTFVEATLYAGERKNKTKIDAVNKARVNSKTIPSKAKYANPKNQSNPYSSDESDAEEYPDSYFQVPLQLLDLIDTLHTKTAHIHNGWTKPNSDQENYSLWPHGWCPLLQGIARLCCDPRKSVRMRAITYLQRALLMHDLQMLKANEWESCFNHVLFPLLEQLAEPFEGKDNAGVEETRMRAATLLSKVFLHHLFPLQLLPSFTNLWLKILDFMNRYMSIDKNNDLLNEAIQECVKNMVLVMESAQLFSNNDGQTPFWELTWARVDQFVPNLRNELFRYHSTVRDNNDNVPSTNSSELPTNHSKGSEVVTSSVTASQENVEANYTEASLVKHSVPLFPHMGQLISTPIGPPLATPVSSVAQAPYDSDADSMARHTQISSLVASTPEFLATLPSFRAQSPPAIYRNVDQCATPISGSPPVAPMAPVTSGAVSNVERISTPTPQNVSTMTSPPAGSAVSPMYVGSGVSLPAPPPPADVALSYPSLNACATAPAAPSADTSPQHVLTPGSIQRSSSICETIVGGSYSSVALEMTRTESVPALAAYSSPLHDISAIPSSYALHQQQPQTLHMAPPYHISAAQSTFMATEACAAQSAVPMANQTDGPTPQSPLRMAATLPVYSGFAQLTTDGVRNAEESNAKQFFYQNW</sequence>
<dbReference type="InterPro" id="IPR032691">
    <property type="entry name" value="Mon2/Sec7/BIG1-like_HUS"/>
</dbReference>
<protein>
    <recommendedName>
        <fullName evidence="2">SEC7 domain-containing protein</fullName>
    </recommendedName>
</protein>
<dbReference type="EMBL" id="JBBCAQ010000037">
    <property type="protein sequence ID" value="KAK7573824.1"/>
    <property type="molecule type" value="Genomic_DNA"/>
</dbReference>
<feature type="region of interest" description="Disordered" evidence="1">
    <location>
        <begin position="1633"/>
        <end position="1657"/>
    </location>
</feature>
<evidence type="ECO:0000313" key="3">
    <source>
        <dbReference type="EMBL" id="KAK7573824.1"/>
    </source>
</evidence>
<dbReference type="Pfam" id="PF12783">
    <property type="entry name" value="Sec7-like_HUS"/>
    <property type="match status" value="1"/>
</dbReference>
<dbReference type="Gene3D" id="1.10.1000.11">
    <property type="entry name" value="Arf Nucleotide-binding Site Opener,domain 2"/>
    <property type="match status" value="1"/>
</dbReference>
<evidence type="ECO:0000259" key="2">
    <source>
        <dbReference type="PROSITE" id="PS50190"/>
    </source>
</evidence>